<dbReference type="AlphaFoldDB" id="A0AAN4VWL7"/>
<dbReference type="GO" id="GO:0046813">
    <property type="term" value="P:receptor-mediated virion attachment to host cell"/>
    <property type="evidence" value="ECO:0007669"/>
    <property type="project" value="TreeGrafter"/>
</dbReference>
<dbReference type="Gene3D" id="1.25.40.10">
    <property type="entry name" value="Tetratricopeptide repeat domain"/>
    <property type="match status" value="4"/>
</dbReference>
<feature type="repeat" description="TPR" evidence="3">
    <location>
        <begin position="241"/>
        <end position="274"/>
    </location>
</feature>
<dbReference type="SUPFAM" id="SSF48452">
    <property type="entry name" value="TPR-like"/>
    <property type="match status" value="1"/>
</dbReference>
<feature type="chain" id="PRO_5042986064" description="Tetratricopeptide repeat protein" evidence="4">
    <location>
        <begin position="22"/>
        <end position="373"/>
    </location>
</feature>
<proteinExistence type="predicted"/>
<comment type="caution">
    <text evidence="5">The sequence shown here is derived from an EMBL/GenBank/DDBJ whole genome shotgun (WGS) entry which is preliminary data.</text>
</comment>
<accession>A0AAN4VWL7</accession>
<dbReference type="GO" id="GO:0009279">
    <property type="term" value="C:cell outer membrane"/>
    <property type="evidence" value="ECO:0007669"/>
    <property type="project" value="TreeGrafter"/>
</dbReference>
<evidence type="ECO:0000313" key="5">
    <source>
        <dbReference type="EMBL" id="GJM60287.1"/>
    </source>
</evidence>
<evidence type="ECO:0000256" key="4">
    <source>
        <dbReference type="SAM" id="SignalP"/>
    </source>
</evidence>
<protein>
    <recommendedName>
        <fullName evidence="7">Tetratricopeptide repeat protein</fullName>
    </recommendedName>
</protein>
<dbReference type="RefSeq" id="WP_338236090.1">
    <property type="nucleotide sequence ID" value="NZ_BQKE01000001.1"/>
</dbReference>
<dbReference type="PANTHER" id="PTHR44858:SF1">
    <property type="entry name" value="UDP-N-ACETYLGLUCOSAMINE--PEPTIDE N-ACETYLGLUCOSAMINYLTRANSFERASE SPINDLY-RELATED"/>
    <property type="match status" value="1"/>
</dbReference>
<organism evidence="5 6">
    <name type="scientific">Persicobacter diffluens</name>
    <dbReference type="NCBI Taxonomy" id="981"/>
    <lineage>
        <taxon>Bacteria</taxon>
        <taxon>Pseudomonadati</taxon>
        <taxon>Bacteroidota</taxon>
        <taxon>Cytophagia</taxon>
        <taxon>Cytophagales</taxon>
        <taxon>Persicobacteraceae</taxon>
        <taxon>Persicobacter</taxon>
    </lineage>
</organism>
<sequence>MIKKLLSTLCCLWIFATCSIAQIDARQYFTLAKGKYDIQDYTAALEYINQAIEGDSSFLNAFLLRAQIHDAKAKYSAGIKDYTYIIDQIGPNTPQSFSYLYQRAILHRKRKDLVSAEKDINQVIRLNPNYADGFAEKGYINFLQRKPKTEAIASLNKAININPNNSDFYKRRAYLYATTIDLRLGEPDLGAAIIDINKAIALSPRDNELYNIRRNYYLKSNQDDLALNDLTRSISWGEYDEKQLFERGMLFMKKGNYDLAVKDFNAAIKYKDETGQTWRYLGLAFHNKENYFKAIELFTTALDRFEKEMKKLDPKDDRDRLFRVKNLYGLTYIERGMAHIELNHLQEACYDFRQALDFSPEKANNYLNQYCEP</sequence>
<evidence type="ECO:0000256" key="3">
    <source>
        <dbReference type="PROSITE-ProRule" id="PRU00339"/>
    </source>
</evidence>
<dbReference type="Proteomes" id="UP001310022">
    <property type="component" value="Unassembled WGS sequence"/>
</dbReference>
<dbReference type="PANTHER" id="PTHR44858">
    <property type="entry name" value="TETRATRICOPEPTIDE REPEAT PROTEIN 6"/>
    <property type="match status" value="1"/>
</dbReference>
<dbReference type="SMART" id="SM00028">
    <property type="entry name" value="TPR"/>
    <property type="match status" value="7"/>
</dbReference>
<dbReference type="InterPro" id="IPR050498">
    <property type="entry name" value="Ycf3"/>
</dbReference>
<feature type="repeat" description="TPR" evidence="3">
    <location>
        <begin position="329"/>
        <end position="362"/>
    </location>
</feature>
<dbReference type="PROSITE" id="PS50005">
    <property type="entry name" value="TPR"/>
    <property type="match status" value="3"/>
</dbReference>
<dbReference type="InterPro" id="IPR019734">
    <property type="entry name" value="TPR_rpt"/>
</dbReference>
<keyword evidence="6" id="KW-1185">Reference proteome</keyword>
<gene>
    <name evidence="5" type="ORF">PEDI_08390</name>
</gene>
<evidence type="ECO:0000313" key="6">
    <source>
        <dbReference type="Proteomes" id="UP001310022"/>
    </source>
</evidence>
<reference evidence="5 6" key="1">
    <citation type="submission" date="2021-12" db="EMBL/GenBank/DDBJ databases">
        <title>Genome sequencing of bacteria with rrn-lacking chromosome and rrn-plasmid.</title>
        <authorList>
            <person name="Anda M."/>
            <person name="Iwasaki W."/>
        </authorList>
    </citation>
    <scope>NUCLEOTIDE SEQUENCE [LARGE SCALE GENOMIC DNA]</scope>
    <source>
        <strain evidence="5 6">NBRC 15940</strain>
    </source>
</reference>
<dbReference type="SUPFAM" id="SSF81901">
    <property type="entry name" value="HCP-like"/>
    <property type="match status" value="1"/>
</dbReference>
<dbReference type="EMBL" id="BQKE01000001">
    <property type="protein sequence ID" value="GJM60287.1"/>
    <property type="molecule type" value="Genomic_DNA"/>
</dbReference>
<name>A0AAN4VWL7_9BACT</name>
<evidence type="ECO:0000256" key="1">
    <source>
        <dbReference type="ARBA" id="ARBA00022737"/>
    </source>
</evidence>
<keyword evidence="4" id="KW-0732">Signal</keyword>
<keyword evidence="1" id="KW-0677">Repeat</keyword>
<evidence type="ECO:0008006" key="7">
    <source>
        <dbReference type="Google" id="ProtNLM"/>
    </source>
</evidence>
<evidence type="ECO:0000256" key="2">
    <source>
        <dbReference type="ARBA" id="ARBA00022803"/>
    </source>
</evidence>
<dbReference type="InterPro" id="IPR011990">
    <property type="entry name" value="TPR-like_helical_dom_sf"/>
</dbReference>
<keyword evidence="2 3" id="KW-0802">TPR repeat</keyword>
<feature type="signal peptide" evidence="4">
    <location>
        <begin position="1"/>
        <end position="21"/>
    </location>
</feature>
<dbReference type="Pfam" id="PF13432">
    <property type="entry name" value="TPR_16"/>
    <property type="match status" value="1"/>
</dbReference>
<feature type="repeat" description="TPR" evidence="3">
    <location>
        <begin position="275"/>
        <end position="308"/>
    </location>
</feature>